<feature type="compositionally biased region" description="Polar residues" evidence="2">
    <location>
        <begin position="226"/>
        <end position="238"/>
    </location>
</feature>
<accession>A0A7M7HPR0</accession>
<feature type="transmembrane region" description="Helical" evidence="3">
    <location>
        <begin position="145"/>
        <end position="168"/>
    </location>
</feature>
<reference evidence="6" key="1">
    <citation type="submission" date="2015-02" db="EMBL/GenBank/DDBJ databases">
        <title>Genome sequencing for Strongylocentrotus purpuratus.</title>
        <authorList>
            <person name="Murali S."/>
            <person name="Liu Y."/>
            <person name="Vee V."/>
            <person name="English A."/>
            <person name="Wang M."/>
            <person name="Skinner E."/>
            <person name="Han Y."/>
            <person name="Muzny D.M."/>
            <person name="Worley K.C."/>
            <person name="Gibbs R.A."/>
        </authorList>
    </citation>
    <scope>NUCLEOTIDE SEQUENCE</scope>
</reference>
<keyword evidence="4" id="KW-0732">Signal</keyword>
<keyword evidence="1" id="KW-1015">Disulfide bond</keyword>
<organism evidence="5 6">
    <name type="scientific">Strongylocentrotus purpuratus</name>
    <name type="common">Purple sea urchin</name>
    <dbReference type="NCBI Taxonomy" id="7668"/>
    <lineage>
        <taxon>Eukaryota</taxon>
        <taxon>Metazoa</taxon>
        <taxon>Echinodermata</taxon>
        <taxon>Eleutherozoa</taxon>
        <taxon>Echinozoa</taxon>
        <taxon>Echinoidea</taxon>
        <taxon>Euechinoidea</taxon>
        <taxon>Echinacea</taxon>
        <taxon>Camarodonta</taxon>
        <taxon>Echinidea</taxon>
        <taxon>Strongylocentrotidae</taxon>
        <taxon>Strongylocentrotus</taxon>
    </lineage>
</organism>
<evidence type="ECO:0008006" key="7">
    <source>
        <dbReference type="Google" id="ProtNLM"/>
    </source>
</evidence>
<sequence>MLENISNLVLVVCLATSVAGLPQPRGIIWPPGRRGGRASGGPAGRIKRQFNINQDSDPYGQCGEPSMPIAHGGIKLFPITDFDDIYDNSCNNYGGQSNFLMCQPKFYCNEGYEVKGNVDLECVENEATGVYKWEGDIPTCVTEQFSGYLIICIVVPVVLVVSIISAMIRRRSVRSRSTQRRCVSRTTIVIPPSSTVPTGRSILSGGPPPYERFDDSNINVPREGTILSTGTTPNTQAK</sequence>
<evidence type="ECO:0000256" key="2">
    <source>
        <dbReference type="SAM" id="MobiDB-lite"/>
    </source>
</evidence>
<proteinExistence type="predicted"/>
<feature type="region of interest" description="Disordered" evidence="2">
    <location>
        <begin position="212"/>
        <end position="238"/>
    </location>
</feature>
<dbReference type="Gene3D" id="2.10.70.10">
    <property type="entry name" value="Complement Module, domain 1"/>
    <property type="match status" value="1"/>
</dbReference>
<dbReference type="SUPFAM" id="SSF57535">
    <property type="entry name" value="Complement control module/SCR domain"/>
    <property type="match status" value="1"/>
</dbReference>
<dbReference type="GeneID" id="574686"/>
<keyword evidence="6" id="KW-1185">Reference proteome</keyword>
<dbReference type="OrthoDB" id="10519280at2759"/>
<reference evidence="5" key="2">
    <citation type="submission" date="2021-01" db="UniProtKB">
        <authorList>
            <consortium name="EnsemblMetazoa"/>
        </authorList>
    </citation>
    <scope>IDENTIFICATION</scope>
</reference>
<evidence type="ECO:0000256" key="3">
    <source>
        <dbReference type="SAM" id="Phobius"/>
    </source>
</evidence>
<name>A0A7M7HPR0_STRPU</name>
<dbReference type="OMA" id="WEGDIPT"/>
<evidence type="ECO:0000313" key="6">
    <source>
        <dbReference type="Proteomes" id="UP000007110"/>
    </source>
</evidence>
<evidence type="ECO:0000313" key="5">
    <source>
        <dbReference type="EnsemblMetazoa" id="XP_011679967"/>
    </source>
</evidence>
<dbReference type="EnsemblMetazoa" id="XM_011681665">
    <property type="protein sequence ID" value="XP_011679967"/>
    <property type="gene ID" value="LOC574686"/>
</dbReference>
<dbReference type="InParanoid" id="A0A7M7HPR0"/>
<keyword evidence="3" id="KW-0472">Membrane</keyword>
<evidence type="ECO:0000256" key="4">
    <source>
        <dbReference type="SAM" id="SignalP"/>
    </source>
</evidence>
<keyword evidence="3" id="KW-1133">Transmembrane helix</keyword>
<feature type="chain" id="PRO_5029601702" description="Sushi domain-containing protein" evidence="4">
    <location>
        <begin position="21"/>
        <end position="238"/>
    </location>
</feature>
<dbReference type="InterPro" id="IPR035976">
    <property type="entry name" value="Sushi/SCR/CCP_sf"/>
</dbReference>
<dbReference type="Proteomes" id="UP000007110">
    <property type="component" value="Unassembled WGS sequence"/>
</dbReference>
<protein>
    <recommendedName>
        <fullName evidence="7">Sushi domain-containing protein</fullName>
    </recommendedName>
</protein>
<dbReference type="KEGG" id="spu:574686"/>
<keyword evidence="3" id="KW-0812">Transmembrane</keyword>
<dbReference type="AlphaFoldDB" id="A0A7M7HPR0"/>
<evidence type="ECO:0000256" key="1">
    <source>
        <dbReference type="ARBA" id="ARBA00023157"/>
    </source>
</evidence>
<dbReference type="RefSeq" id="XP_011679967.1">
    <property type="nucleotide sequence ID" value="XM_011681665.2"/>
</dbReference>
<feature type="signal peptide" evidence="4">
    <location>
        <begin position="1"/>
        <end position="20"/>
    </location>
</feature>